<dbReference type="Proteomes" id="UP001361239">
    <property type="component" value="Unassembled WGS sequence"/>
</dbReference>
<evidence type="ECO:0000313" key="3">
    <source>
        <dbReference type="Proteomes" id="UP001361239"/>
    </source>
</evidence>
<dbReference type="PROSITE" id="PS51186">
    <property type="entry name" value="GNAT"/>
    <property type="match status" value="1"/>
</dbReference>
<dbReference type="Gene3D" id="3.40.630.30">
    <property type="match status" value="1"/>
</dbReference>
<accession>A0ABU8RV94</accession>
<reference evidence="2 3" key="1">
    <citation type="submission" date="2024-03" db="EMBL/GenBank/DDBJ databases">
        <authorList>
            <person name="Jo J.-H."/>
        </authorList>
    </citation>
    <scope>NUCLEOTIDE SEQUENCE [LARGE SCALE GENOMIC DNA]</scope>
    <source>
        <strain evidence="2 3">PS1R-30</strain>
    </source>
</reference>
<organism evidence="2 3">
    <name type="scientific">Novosphingobium anseongense</name>
    <dbReference type="NCBI Taxonomy" id="3133436"/>
    <lineage>
        <taxon>Bacteria</taxon>
        <taxon>Pseudomonadati</taxon>
        <taxon>Pseudomonadota</taxon>
        <taxon>Alphaproteobacteria</taxon>
        <taxon>Sphingomonadales</taxon>
        <taxon>Sphingomonadaceae</taxon>
        <taxon>Novosphingobium</taxon>
    </lineage>
</organism>
<dbReference type="InterPro" id="IPR000182">
    <property type="entry name" value="GNAT_dom"/>
</dbReference>
<keyword evidence="3" id="KW-1185">Reference proteome</keyword>
<gene>
    <name evidence="2" type="ORF">WG901_10200</name>
</gene>
<feature type="domain" description="N-acetyltransferase" evidence="1">
    <location>
        <begin position="12"/>
        <end position="174"/>
    </location>
</feature>
<dbReference type="SUPFAM" id="SSF55729">
    <property type="entry name" value="Acyl-CoA N-acyltransferases (Nat)"/>
    <property type="match status" value="1"/>
</dbReference>
<dbReference type="PANTHER" id="PTHR43792:SF16">
    <property type="entry name" value="N-ACETYLTRANSFERASE DOMAIN-CONTAINING PROTEIN"/>
    <property type="match status" value="1"/>
</dbReference>
<evidence type="ECO:0000313" key="2">
    <source>
        <dbReference type="EMBL" id="MEJ5977005.1"/>
    </source>
</evidence>
<dbReference type="EMBL" id="JBBHJZ010000002">
    <property type="protein sequence ID" value="MEJ5977005.1"/>
    <property type="molecule type" value="Genomic_DNA"/>
</dbReference>
<dbReference type="PANTHER" id="PTHR43792">
    <property type="entry name" value="GNAT FAMILY, PUTATIVE (AFU_ORTHOLOGUE AFUA_3G00765)-RELATED-RELATED"/>
    <property type="match status" value="1"/>
</dbReference>
<sequence length="175" mass="19755">MIGDPVLRTERLELWRPGPGDLQGLVDLIADEETRRFLGPWQPGPKPQFDRLMRHGGSWSFYGYGSFFVRLPGRAEIIGSCGMFHSWRGFGKGLDDAAEAGWIIHRDHWGLGYAGEAMAAAIAWFDATQGPRRIAAMIDADNFASQKVARRFGFDRYGEHDYEGSQVYLYERLPA</sequence>
<comment type="caution">
    <text evidence="2">The sequence shown here is derived from an EMBL/GenBank/DDBJ whole genome shotgun (WGS) entry which is preliminary data.</text>
</comment>
<proteinExistence type="predicted"/>
<evidence type="ECO:0000259" key="1">
    <source>
        <dbReference type="PROSITE" id="PS51186"/>
    </source>
</evidence>
<dbReference type="Pfam" id="PF13302">
    <property type="entry name" value="Acetyltransf_3"/>
    <property type="match status" value="1"/>
</dbReference>
<dbReference type="InterPro" id="IPR016181">
    <property type="entry name" value="Acyl_CoA_acyltransferase"/>
</dbReference>
<name>A0ABU8RV94_9SPHN</name>
<dbReference type="RefSeq" id="WP_339586961.1">
    <property type="nucleotide sequence ID" value="NZ_JBBHJZ010000002.1"/>
</dbReference>
<dbReference type="InterPro" id="IPR051531">
    <property type="entry name" value="N-acetyltransferase"/>
</dbReference>
<protein>
    <submittedName>
        <fullName evidence="2">GNAT family N-acetyltransferase</fullName>
    </submittedName>
</protein>